<organism evidence="1 2">
    <name type="scientific">Synaphobranchus kaupii</name>
    <name type="common">Kaup's arrowtooth eel</name>
    <dbReference type="NCBI Taxonomy" id="118154"/>
    <lineage>
        <taxon>Eukaryota</taxon>
        <taxon>Metazoa</taxon>
        <taxon>Chordata</taxon>
        <taxon>Craniata</taxon>
        <taxon>Vertebrata</taxon>
        <taxon>Euteleostomi</taxon>
        <taxon>Actinopterygii</taxon>
        <taxon>Neopterygii</taxon>
        <taxon>Teleostei</taxon>
        <taxon>Anguilliformes</taxon>
        <taxon>Synaphobranchidae</taxon>
        <taxon>Synaphobranchus</taxon>
    </lineage>
</organism>
<evidence type="ECO:0000313" key="1">
    <source>
        <dbReference type="EMBL" id="KAJ8350153.1"/>
    </source>
</evidence>
<reference evidence="1" key="1">
    <citation type="journal article" date="2023" name="Science">
        <title>Genome structures resolve the early diversification of teleost fishes.</title>
        <authorList>
            <person name="Parey E."/>
            <person name="Louis A."/>
            <person name="Montfort J."/>
            <person name="Bouchez O."/>
            <person name="Roques C."/>
            <person name="Iampietro C."/>
            <person name="Lluch J."/>
            <person name="Castinel A."/>
            <person name="Donnadieu C."/>
            <person name="Desvignes T."/>
            <person name="Floi Bucao C."/>
            <person name="Jouanno E."/>
            <person name="Wen M."/>
            <person name="Mejri S."/>
            <person name="Dirks R."/>
            <person name="Jansen H."/>
            <person name="Henkel C."/>
            <person name="Chen W.J."/>
            <person name="Zahm M."/>
            <person name="Cabau C."/>
            <person name="Klopp C."/>
            <person name="Thompson A.W."/>
            <person name="Robinson-Rechavi M."/>
            <person name="Braasch I."/>
            <person name="Lecointre G."/>
            <person name="Bobe J."/>
            <person name="Postlethwait J.H."/>
            <person name="Berthelot C."/>
            <person name="Roest Crollius H."/>
            <person name="Guiguen Y."/>
        </authorList>
    </citation>
    <scope>NUCLEOTIDE SEQUENCE</scope>
    <source>
        <strain evidence="1">WJC10195</strain>
    </source>
</reference>
<accession>A0A9Q1IRS5</accession>
<gene>
    <name evidence="1" type="ORF">SKAU_G00252830</name>
</gene>
<evidence type="ECO:0000313" key="2">
    <source>
        <dbReference type="Proteomes" id="UP001152622"/>
    </source>
</evidence>
<dbReference type="EMBL" id="JAINUF010000009">
    <property type="protein sequence ID" value="KAJ8350153.1"/>
    <property type="molecule type" value="Genomic_DNA"/>
</dbReference>
<dbReference type="Proteomes" id="UP001152622">
    <property type="component" value="Chromosome 9"/>
</dbReference>
<name>A0A9Q1IRS5_SYNKA</name>
<keyword evidence="2" id="KW-1185">Reference proteome</keyword>
<protein>
    <submittedName>
        <fullName evidence="1">Uncharacterized protein</fullName>
    </submittedName>
</protein>
<dbReference type="AlphaFoldDB" id="A0A9Q1IRS5"/>
<sequence>MGPQHHGQEEWILYNCHGYKTHQQWYIAGVTVSSVEISRLNSRHGEDHHWTTVSRMETSRLNYAQENEWDVGWRGRTKAQAAHALVAMEFISKQRQGFARLLPQSGRRSFVGLSLTSAGTAPLR</sequence>
<comment type="caution">
    <text evidence="1">The sequence shown here is derived from an EMBL/GenBank/DDBJ whole genome shotgun (WGS) entry which is preliminary data.</text>
</comment>
<proteinExistence type="predicted"/>